<dbReference type="AlphaFoldDB" id="X1TX32"/>
<protein>
    <submittedName>
        <fullName evidence="1">Uncharacterized protein</fullName>
    </submittedName>
</protein>
<comment type="caution">
    <text evidence="1">The sequence shown here is derived from an EMBL/GenBank/DDBJ whole genome shotgun (WGS) entry which is preliminary data.</text>
</comment>
<dbReference type="EMBL" id="BARW01034761">
    <property type="protein sequence ID" value="GAJ09824.1"/>
    <property type="molecule type" value="Genomic_DNA"/>
</dbReference>
<name>X1TX32_9ZZZZ</name>
<accession>X1TX32</accession>
<organism evidence="1">
    <name type="scientific">marine sediment metagenome</name>
    <dbReference type="NCBI Taxonomy" id="412755"/>
    <lineage>
        <taxon>unclassified sequences</taxon>
        <taxon>metagenomes</taxon>
        <taxon>ecological metagenomes</taxon>
    </lineage>
</organism>
<gene>
    <name evidence="1" type="ORF">S12H4_54386</name>
</gene>
<sequence length="165" mass="18467">FVRGANMGNYTVWVEDQPEFEESEQVLLFLRDDPSHLLENPHGYFETVGLFQGKFTIEADVAYNEMGYEIKGIREPIESDTDYKAMIEEADFVIVGNVTNVYQTNYVYVTVDIEEFVTNPLNISQISLSARNGEAGILHEDGSISSTNNGVRAQASPNEMTADVI</sequence>
<reference evidence="1" key="1">
    <citation type="journal article" date="2014" name="Front. Microbiol.">
        <title>High frequency of phylogenetically diverse reductive dehalogenase-homologous genes in deep subseafloor sedimentary metagenomes.</title>
        <authorList>
            <person name="Kawai M."/>
            <person name="Futagami T."/>
            <person name="Toyoda A."/>
            <person name="Takaki Y."/>
            <person name="Nishi S."/>
            <person name="Hori S."/>
            <person name="Arai W."/>
            <person name="Tsubouchi T."/>
            <person name="Morono Y."/>
            <person name="Uchiyama I."/>
            <person name="Ito T."/>
            <person name="Fujiyama A."/>
            <person name="Inagaki F."/>
            <person name="Takami H."/>
        </authorList>
    </citation>
    <scope>NUCLEOTIDE SEQUENCE</scope>
    <source>
        <strain evidence="1">Expedition CK06-06</strain>
    </source>
</reference>
<proteinExistence type="predicted"/>
<feature type="non-terminal residue" evidence="1">
    <location>
        <position position="1"/>
    </location>
</feature>
<evidence type="ECO:0000313" key="1">
    <source>
        <dbReference type="EMBL" id="GAJ09824.1"/>
    </source>
</evidence>